<gene>
    <name evidence="1" type="ORF">SAMN06295967_107155</name>
</gene>
<dbReference type="SUPFAM" id="SSF75011">
    <property type="entry name" value="3-carboxy-cis,cis-mucoante lactonizing enzyme"/>
    <property type="match status" value="1"/>
</dbReference>
<protein>
    <recommendedName>
        <fullName evidence="3">TolB-like 6-blade propeller-like</fullName>
    </recommendedName>
</protein>
<accession>A0A239DPH5</accession>
<evidence type="ECO:0000313" key="1">
    <source>
        <dbReference type="EMBL" id="SNS33981.1"/>
    </source>
</evidence>
<sequence>MPGYPFPPYQVFQKSDSIVFYNSFTLGLASLKLVKDDFRYDEIGAFEEFGESVNGTPFFLTISKNNIGIWNSQKVNFYNNKLALLKKVNLNELDIIKEYDSPYFKGPNSFQIGLAFNGIDNSSDRLYLFATDILDDSIGLFSYDVANERLEVLPTFYDKALIKSQKIQYQGFSLDHLPFILHENNKLIISYYYHSKIEVFDLNTQSSLTREIKTEAYPDRKVIKPIFPQGITIMEAWDLTDDREGEVAFGELQYWESCGCFYRTVKGPIKSEKLQDFDVYLEIFDENFNKKDEVNLSAINPNVSNFTIPLTGKLLIKAKSQSSEDLMDYYFLEVVTLKKDS</sequence>
<evidence type="ECO:0008006" key="3">
    <source>
        <dbReference type="Google" id="ProtNLM"/>
    </source>
</evidence>
<organism evidence="1 2">
    <name type="scientific">Belliella buryatensis</name>
    <dbReference type="NCBI Taxonomy" id="1500549"/>
    <lineage>
        <taxon>Bacteria</taxon>
        <taxon>Pseudomonadati</taxon>
        <taxon>Bacteroidota</taxon>
        <taxon>Cytophagia</taxon>
        <taxon>Cytophagales</taxon>
        <taxon>Cyclobacteriaceae</taxon>
        <taxon>Belliella</taxon>
    </lineage>
</organism>
<proteinExistence type="predicted"/>
<dbReference type="Proteomes" id="UP000198480">
    <property type="component" value="Unassembled WGS sequence"/>
</dbReference>
<name>A0A239DPH5_9BACT</name>
<reference evidence="2" key="1">
    <citation type="submission" date="2017-06" db="EMBL/GenBank/DDBJ databases">
        <authorList>
            <person name="Varghese N."/>
            <person name="Submissions S."/>
        </authorList>
    </citation>
    <scope>NUCLEOTIDE SEQUENCE [LARGE SCALE GENOMIC DNA]</scope>
    <source>
        <strain evidence="2">5C</strain>
    </source>
</reference>
<dbReference type="AlphaFoldDB" id="A0A239DPH5"/>
<keyword evidence="2" id="KW-1185">Reference proteome</keyword>
<evidence type="ECO:0000313" key="2">
    <source>
        <dbReference type="Proteomes" id="UP000198480"/>
    </source>
</evidence>
<dbReference type="EMBL" id="FZOK01000007">
    <property type="protein sequence ID" value="SNS33981.1"/>
    <property type="molecule type" value="Genomic_DNA"/>
</dbReference>